<evidence type="ECO:0000259" key="2">
    <source>
        <dbReference type="Pfam" id="PF06283"/>
    </source>
</evidence>
<evidence type="ECO:0000313" key="4">
    <source>
        <dbReference type="Proteomes" id="UP000182491"/>
    </source>
</evidence>
<dbReference type="STRING" id="388950.GCA_001611675_02632"/>
<dbReference type="SUPFAM" id="SSF52317">
    <property type="entry name" value="Class I glutamine amidotransferase-like"/>
    <property type="match status" value="1"/>
</dbReference>
<protein>
    <recommendedName>
        <fullName evidence="2">ThuA-like domain-containing protein</fullName>
    </recommendedName>
</protein>
<keyword evidence="1" id="KW-0732">Signal</keyword>
<reference evidence="4" key="1">
    <citation type="submission" date="2016-10" db="EMBL/GenBank/DDBJ databases">
        <authorList>
            <person name="Varghese N."/>
        </authorList>
    </citation>
    <scope>NUCLEOTIDE SEQUENCE [LARGE SCALE GENOMIC DNA]</scope>
    <source>
        <strain evidence="4">DSM 18820</strain>
    </source>
</reference>
<dbReference type="PANTHER" id="PTHR40469">
    <property type="entry name" value="SECRETED GLYCOSYL HYDROLASE"/>
    <property type="match status" value="1"/>
</dbReference>
<dbReference type="Pfam" id="PF06283">
    <property type="entry name" value="ThuA"/>
    <property type="match status" value="1"/>
</dbReference>
<gene>
    <name evidence="3" type="ORF">SAMN04487941_2434</name>
</gene>
<dbReference type="PROSITE" id="PS51257">
    <property type="entry name" value="PROKAR_LIPOPROTEIN"/>
    <property type="match status" value="1"/>
</dbReference>
<dbReference type="RefSeq" id="WP_071890051.1">
    <property type="nucleotide sequence ID" value="NZ_BMXC01000003.1"/>
</dbReference>
<feature type="signal peptide" evidence="1">
    <location>
        <begin position="1"/>
        <end position="19"/>
    </location>
</feature>
<dbReference type="Gene3D" id="3.40.50.880">
    <property type="match status" value="1"/>
</dbReference>
<sequence>MKNRLLLPFLALLLCLGFAGCTSSKPDAPVVSESIPRILVFSKTSGYRHASIPAGVAVLQQLGQEHQVKVDTTENAAFFVPDSLLQYNAVVFLSTTKDVLDAAQQQAFELYIRSGGGYVGIHAAADTEYDWPWYNKLVGAYFSSHPEVQKAEIRVLDKSHPATTHLPDVWEREDEWYNFKSMNPDVYVLANLDEKSYSGGENGANHPIAWYHAYDGGRAFYTALGHTNESYSDSLFLKHVWGGVKYAMGEK</sequence>
<dbReference type="AlphaFoldDB" id="A0A1I7J2H4"/>
<dbReference type="OrthoDB" id="9816308at2"/>
<dbReference type="InterPro" id="IPR029062">
    <property type="entry name" value="Class_I_gatase-like"/>
</dbReference>
<evidence type="ECO:0000256" key="1">
    <source>
        <dbReference type="SAM" id="SignalP"/>
    </source>
</evidence>
<organism evidence="3 4">
    <name type="scientific">Pontibacter akesuensis</name>
    <dbReference type="NCBI Taxonomy" id="388950"/>
    <lineage>
        <taxon>Bacteria</taxon>
        <taxon>Pseudomonadati</taxon>
        <taxon>Bacteroidota</taxon>
        <taxon>Cytophagia</taxon>
        <taxon>Cytophagales</taxon>
        <taxon>Hymenobacteraceae</taxon>
        <taxon>Pontibacter</taxon>
    </lineage>
</organism>
<accession>A0A1I7J2H4</accession>
<keyword evidence="4" id="KW-1185">Reference proteome</keyword>
<dbReference type="Proteomes" id="UP000182491">
    <property type="component" value="Unassembled WGS sequence"/>
</dbReference>
<proteinExistence type="predicted"/>
<dbReference type="PANTHER" id="PTHR40469:SF2">
    <property type="entry name" value="GALACTOSE-BINDING DOMAIN-LIKE SUPERFAMILY PROTEIN"/>
    <property type="match status" value="1"/>
</dbReference>
<dbReference type="InterPro" id="IPR029010">
    <property type="entry name" value="ThuA-like"/>
</dbReference>
<dbReference type="EMBL" id="FPCA01000003">
    <property type="protein sequence ID" value="SFU79395.1"/>
    <property type="molecule type" value="Genomic_DNA"/>
</dbReference>
<evidence type="ECO:0000313" key="3">
    <source>
        <dbReference type="EMBL" id="SFU79395.1"/>
    </source>
</evidence>
<feature type="chain" id="PRO_5010264281" description="ThuA-like domain-containing protein" evidence="1">
    <location>
        <begin position="20"/>
        <end position="251"/>
    </location>
</feature>
<feature type="domain" description="ThuA-like" evidence="2">
    <location>
        <begin position="37"/>
        <end position="247"/>
    </location>
</feature>
<name>A0A1I7J2H4_9BACT</name>